<name>A0A941I316_9BURK</name>
<comment type="function">
    <text evidence="9">Part of the tripartite ATP-independent periplasmic (TRAP) transport system.</text>
</comment>
<feature type="transmembrane region" description="Helical" evidence="9">
    <location>
        <begin position="138"/>
        <end position="158"/>
    </location>
</feature>
<gene>
    <name evidence="11" type="ORF">KDM92_10165</name>
</gene>
<protein>
    <recommendedName>
        <fullName evidence="9">TRAP transporter small permease protein</fullName>
    </recommendedName>
</protein>
<keyword evidence="3" id="KW-1003">Cell membrane</keyword>
<proteinExistence type="inferred from homology"/>
<keyword evidence="4 9" id="KW-0997">Cell inner membrane</keyword>
<feature type="transmembrane region" description="Helical" evidence="9">
    <location>
        <begin position="91"/>
        <end position="118"/>
    </location>
</feature>
<dbReference type="Proteomes" id="UP000680158">
    <property type="component" value="Unassembled WGS sequence"/>
</dbReference>
<evidence type="ECO:0000256" key="6">
    <source>
        <dbReference type="ARBA" id="ARBA00022989"/>
    </source>
</evidence>
<evidence type="ECO:0000256" key="7">
    <source>
        <dbReference type="ARBA" id="ARBA00023136"/>
    </source>
</evidence>
<feature type="domain" description="Tripartite ATP-independent periplasmic transporters DctQ component" evidence="10">
    <location>
        <begin position="30"/>
        <end position="160"/>
    </location>
</feature>
<accession>A0A941I316</accession>
<organism evidence="11 12">
    <name type="scientific">Undibacterium baiyunense</name>
    <dbReference type="NCBI Taxonomy" id="2828731"/>
    <lineage>
        <taxon>Bacteria</taxon>
        <taxon>Pseudomonadati</taxon>
        <taxon>Pseudomonadota</taxon>
        <taxon>Betaproteobacteria</taxon>
        <taxon>Burkholderiales</taxon>
        <taxon>Oxalobacteraceae</taxon>
        <taxon>Undibacterium</taxon>
    </lineage>
</organism>
<keyword evidence="5 9" id="KW-0812">Transmembrane</keyword>
<keyword evidence="7 9" id="KW-0472">Membrane</keyword>
<dbReference type="InterPro" id="IPR007387">
    <property type="entry name" value="TRAP_DctQ"/>
</dbReference>
<evidence type="ECO:0000256" key="4">
    <source>
        <dbReference type="ARBA" id="ARBA00022519"/>
    </source>
</evidence>
<keyword evidence="2 9" id="KW-0813">Transport</keyword>
<evidence type="ECO:0000313" key="11">
    <source>
        <dbReference type="EMBL" id="MBR7746947.1"/>
    </source>
</evidence>
<evidence type="ECO:0000256" key="5">
    <source>
        <dbReference type="ARBA" id="ARBA00022692"/>
    </source>
</evidence>
<evidence type="ECO:0000313" key="12">
    <source>
        <dbReference type="Proteomes" id="UP000680158"/>
    </source>
</evidence>
<dbReference type="AlphaFoldDB" id="A0A941I316"/>
<keyword evidence="6 9" id="KW-1133">Transmembrane helix</keyword>
<keyword evidence="12" id="KW-1185">Reference proteome</keyword>
<dbReference type="EMBL" id="JAGSPM010000005">
    <property type="protein sequence ID" value="MBR7746947.1"/>
    <property type="molecule type" value="Genomic_DNA"/>
</dbReference>
<feature type="transmembrane region" description="Helical" evidence="9">
    <location>
        <begin position="53"/>
        <end position="70"/>
    </location>
</feature>
<dbReference type="RefSeq" id="WP_212684235.1">
    <property type="nucleotide sequence ID" value="NZ_JAGSPM010000005.1"/>
</dbReference>
<dbReference type="GO" id="GO:0022857">
    <property type="term" value="F:transmembrane transporter activity"/>
    <property type="evidence" value="ECO:0007669"/>
    <property type="project" value="UniProtKB-UniRule"/>
</dbReference>
<evidence type="ECO:0000256" key="1">
    <source>
        <dbReference type="ARBA" id="ARBA00004429"/>
    </source>
</evidence>
<evidence type="ECO:0000256" key="3">
    <source>
        <dbReference type="ARBA" id="ARBA00022475"/>
    </source>
</evidence>
<comment type="subcellular location">
    <subcellularLocation>
        <location evidence="1 9">Cell inner membrane</location>
        <topology evidence="1 9">Multi-pass membrane protein</topology>
    </subcellularLocation>
</comment>
<reference evidence="11 12" key="1">
    <citation type="submission" date="2021-04" db="EMBL/GenBank/DDBJ databases">
        <title>novel species isolated from subtropical streams in China.</title>
        <authorList>
            <person name="Lu H."/>
        </authorList>
    </citation>
    <scope>NUCLEOTIDE SEQUENCE [LARGE SCALE GENOMIC DNA]</scope>
    <source>
        <strain evidence="11 12">BYS107W</strain>
    </source>
</reference>
<dbReference type="PANTHER" id="PTHR35011:SF4">
    <property type="entry name" value="SLL1102 PROTEIN"/>
    <property type="match status" value="1"/>
</dbReference>
<evidence type="ECO:0000259" key="10">
    <source>
        <dbReference type="Pfam" id="PF04290"/>
    </source>
</evidence>
<dbReference type="PANTHER" id="PTHR35011">
    <property type="entry name" value="2,3-DIKETO-L-GULONATE TRAP TRANSPORTER SMALL PERMEASE PROTEIN YIAM"/>
    <property type="match status" value="1"/>
</dbReference>
<comment type="similarity">
    <text evidence="8 9">Belongs to the TRAP transporter small permease family.</text>
</comment>
<sequence length="204" mass="22828">MRFLLALSRKIDLANDKIGSLLSWALLAAVLICAGNAIVRYSVNHSSNGWMELQWYLYSAVFLLAAPYTLRRNEHVRIDVIAGKFSKRTQVWLDLFGFVFFLMPMAGLILYLGIPYAINAYTRQEMSSNAGGLIEWPAKILIPLGFALLVLQGISEIIKRIGYLRGEVEASVFDKQVKTPQEEIDAIKLANRDKLPNPAIGEPS</sequence>
<comment type="subunit">
    <text evidence="9">The complex comprises the extracytoplasmic solute receptor protein and the two transmembrane proteins.</text>
</comment>
<evidence type="ECO:0000256" key="8">
    <source>
        <dbReference type="ARBA" id="ARBA00038436"/>
    </source>
</evidence>
<evidence type="ECO:0000256" key="9">
    <source>
        <dbReference type="RuleBase" id="RU369079"/>
    </source>
</evidence>
<evidence type="ECO:0000256" key="2">
    <source>
        <dbReference type="ARBA" id="ARBA00022448"/>
    </source>
</evidence>
<comment type="caution">
    <text evidence="11">The sequence shown here is derived from an EMBL/GenBank/DDBJ whole genome shotgun (WGS) entry which is preliminary data.</text>
</comment>
<dbReference type="InterPro" id="IPR055348">
    <property type="entry name" value="DctQ"/>
</dbReference>
<dbReference type="GO" id="GO:0005886">
    <property type="term" value="C:plasma membrane"/>
    <property type="evidence" value="ECO:0007669"/>
    <property type="project" value="UniProtKB-SubCell"/>
</dbReference>
<feature type="transmembrane region" description="Helical" evidence="9">
    <location>
        <begin position="21"/>
        <end position="41"/>
    </location>
</feature>
<dbReference type="Pfam" id="PF04290">
    <property type="entry name" value="DctQ"/>
    <property type="match status" value="1"/>
</dbReference>